<keyword evidence="2" id="KW-0812">Transmembrane</keyword>
<name>A0A6G3XUL5_9ACTN</name>
<organism evidence="3">
    <name type="scientific">Streptomyces sp. SID7499</name>
    <dbReference type="NCBI Taxonomy" id="2706086"/>
    <lineage>
        <taxon>Bacteria</taxon>
        <taxon>Bacillati</taxon>
        <taxon>Actinomycetota</taxon>
        <taxon>Actinomycetes</taxon>
        <taxon>Kitasatosporales</taxon>
        <taxon>Streptomycetaceae</taxon>
        <taxon>Streptomyces</taxon>
    </lineage>
</organism>
<reference evidence="3" key="1">
    <citation type="submission" date="2020-01" db="EMBL/GenBank/DDBJ databases">
        <title>Insect and environment-associated Actinomycetes.</title>
        <authorList>
            <person name="Currrie C."/>
            <person name="Chevrette M."/>
            <person name="Carlson C."/>
            <person name="Stubbendieck R."/>
            <person name="Wendt-Pienkowski E."/>
        </authorList>
    </citation>
    <scope>NUCLEOTIDE SEQUENCE</scope>
    <source>
        <strain evidence="3">SID7499</strain>
    </source>
</reference>
<dbReference type="EMBL" id="JAAGMN010009175">
    <property type="protein sequence ID" value="NEE21509.1"/>
    <property type="molecule type" value="Genomic_DNA"/>
</dbReference>
<evidence type="ECO:0000256" key="2">
    <source>
        <dbReference type="SAM" id="Phobius"/>
    </source>
</evidence>
<accession>A0A6G3XUL5</accession>
<evidence type="ECO:0000313" key="3">
    <source>
        <dbReference type="EMBL" id="NEE21509.1"/>
    </source>
</evidence>
<comment type="caution">
    <text evidence="3">The sequence shown here is derived from an EMBL/GenBank/DDBJ whole genome shotgun (WGS) entry which is preliminary data.</text>
</comment>
<feature type="non-terminal residue" evidence="3">
    <location>
        <position position="63"/>
    </location>
</feature>
<evidence type="ECO:0000256" key="1">
    <source>
        <dbReference type="SAM" id="MobiDB-lite"/>
    </source>
</evidence>
<feature type="compositionally biased region" description="Basic and acidic residues" evidence="1">
    <location>
        <begin position="9"/>
        <end position="21"/>
    </location>
</feature>
<dbReference type="AlphaFoldDB" id="A0A6G3XUL5"/>
<protein>
    <submittedName>
        <fullName evidence="3">MFS transporter</fullName>
    </submittedName>
</protein>
<keyword evidence="2" id="KW-1133">Transmembrane helix</keyword>
<feature type="region of interest" description="Disordered" evidence="1">
    <location>
        <begin position="1"/>
        <end position="23"/>
    </location>
</feature>
<sequence length="63" mass="7053">MTETVENAARVDRRPPRDQSRRPRVHRAWIVAAVTFVTIIGGAAFNSLPGLLINPLHTEFGWS</sequence>
<keyword evidence="2" id="KW-0472">Membrane</keyword>
<feature type="transmembrane region" description="Helical" evidence="2">
    <location>
        <begin position="29"/>
        <end position="53"/>
    </location>
</feature>
<gene>
    <name evidence="3" type="ORF">G3M58_85490</name>
</gene>
<proteinExistence type="predicted"/>